<evidence type="ECO:0000313" key="1">
    <source>
        <dbReference type="EMBL" id="KAK8954184.1"/>
    </source>
</evidence>
<dbReference type="PANTHER" id="PTHR11439:SF484">
    <property type="entry name" value="REVERSE TRANSCRIPTASE TY1_COPIA-TYPE DOMAIN-CONTAINING PROTEIN"/>
    <property type="match status" value="1"/>
</dbReference>
<sequence>MACPDRRSDSTIASGASPRNFEKKYSRIPAVPPRCRRRGTLGDDSYAAKLLTKEELFAARLWYFLGIEVTQDDHSLFICQRKYALELISDLGMANCGHVDSPLEPGEKSLHAESKLFDSPEKYHRIVGKLNYLTMTCPDIACAVSKVSQFMTTPTMSQWDSVLRIVRYVKRILFWECIQESRSFQSRDIQ</sequence>
<gene>
    <name evidence="1" type="ORF">KSP39_PZI002877</name>
</gene>
<comment type="caution">
    <text evidence="1">The sequence shown here is derived from an EMBL/GenBank/DDBJ whole genome shotgun (WGS) entry which is preliminary data.</text>
</comment>
<evidence type="ECO:0000313" key="2">
    <source>
        <dbReference type="Proteomes" id="UP001418222"/>
    </source>
</evidence>
<proteinExistence type="predicted"/>
<dbReference type="AlphaFoldDB" id="A0AAP0BZF4"/>
<accession>A0AAP0BZF4</accession>
<protein>
    <recommendedName>
        <fullName evidence="3">Reverse transcriptase</fullName>
    </recommendedName>
</protein>
<evidence type="ECO:0008006" key="3">
    <source>
        <dbReference type="Google" id="ProtNLM"/>
    </source>
</evidence>
<name>A0AAP0BZF4_9ASPA</name>
<organism evidence="1 2">
    <name type="scientific">Platanthera zijinensis</name>
    <dbReference type="NCBI Taxonomy" id="2320716"/>
    <lineage>
        <taxon>Eukaryota</taxon>
        <taxon>Viridiplantae</taxon>
        <taxon>Streptophyta</taxon>
        <taxon>Embryophyta</taxon>
        <taxon>Tracheophyta</taxon>
        <taxon>Spermatophyta</taxon>
        <taxon>Magnoliopsida</taxon>
        <taxon>Liliopsida</taxon>
        <taxon>Asparagales</taxon>
        <taxon>Orchidaceae</taxon>
        <taxon>Orchidoideae</taxon>
        <taxon>Orchideae</taxon>
        <taxon>Orchidinae</taxon>
        <taxon>Platanthera</taxon>
    </lineage>
</organism>
<dbReference type="Proteomes" id="UP001418222">
    <property type="component" value="Unassembled WGS sequence"/>
</dbReference>
<dbReference type="PANTHER" id="PTHR11439">
    <property type="entry name" value="GAG-POL-RELATED RETROTRANSPOSON"/>
    <property type="match status" value="1"/>
</dbReference>
<reference evidence="1 2" key="1">
    <citation type="journal article" date="2022" name="Nat. Plants">
        <title>Genomes of leafy and leafless Platanthera orchids illuminate the evolution of mycoheterotrophy.</title>
        <authorList>
            <person name="Li M.H."/>
            <person name="Liu K.W."/>
            <person name="Li Z."/>
            <person name="Lu H.C."/>
            <person name="Ye Q.L."/>
            <person name="Zhang D."/>
            <person name="Wang J.Y."/>
            <person name="Li Y.F."/>
            <person name="Zhong Z.M."/>
            <person name="Liu X."/>
            <person name="Yu X."/>
            <person name="Liu D.K."/>
            <person name="Tu X.D."/>
            <person name="Liu B."/>
            <person name="Hao Y."/>
            <person name="Liao X.Y."/>
            <person name="Jiang Y.T."/>
            <person name="Sun W.H."/>
            <person name="Chen J."/>
            <person name="Chen Y.Q."/>
            <person name="Ai Y."/>
            <person name="Zhai J.W."/>
            <person name="Wu S.S."/>
            <person name="Zhou Z."/>
            <person name="Hsiao Y.Y."/>
            <person name="Wu W.L."/>
            <person name="Chen Y.Y."/>
            <person name="Lin Y.F."/>
            <person name="Hsu J.L."/>
            <person name="Li C.Y."/>
            <person name="Wang Z.W."/>
            <person name="Zhao X."/>
            <person name="Zhong W.Y."/>
            <person name="Ma X.K."/>
            <person name="Ma L."/>
            <person name="Huang J."/>
            <person name="Chen G.Z."/>
            <person name="Huang M.Z."/>
            <person name="Huang L."/>
            <person name="Peng D.H."/>
            <person name="Luo Y.B."/>
            <person name="Zou S.Q."/>
            <person name="Chen S.P."/>
            <person name="Lan S."/>
            <person name="Tsai W.C."/>
            <person name="Van de Peer Y."/>
            <person name="Liu Z.J."/>
        </authorList>
    </citation>
    <scope>NUCLEOTIDE SEQUENCE [LARGE SCALE GENOMIC DNA]</scope>
    <source>
        <strain evidence="1">Lor287</strain>
    </source>
</reference>
<keyword evidence="2" id="KW-1185">Reference proteome</keyword>
<dbReference type="EMBL" id="JBBWWQ010000002">
    <property type="protein sequence ID" value="KAK8954184.1"/>
    <property type="molecule type" value="Genomic_DNA"/>
</dbReference>